<reference evidence="2" key="1">
    <citation type="submission" date="2020-09" db="EMBL/GenBank/DDBJ databases">
        <title>A novel bacterium of genus Mangrovicoccus, isolated from South China Sea.</title>
        <authorList>
            <person name="Huang H."/>
            <person name="Mo K."/>
            <person name="Hu Y."/>
        </authorList>
    </citation>
    <scope>NUCLEOTIDE SEQUENCE</scope>
    <source>
        <strain evidence="2">HB182678</strain>
    </source>
</reference>
<evidence type="ECO:0000313" key="3">
    <source>
        <dbReference type="Proteomes" id="UP000609121"/>
    </source>
</evidence>
<name>A0A8J6YV25_9RHOB</name>
<organism evidence="2 3">
    <name type="scientific">Mangrovicoccus algicola</name>
    <dbReference type="NCBI Taxonomy" id="2771008"/>
    <lineage>
        <taxon>Bacteria</taxon>
        <taxon>Pseudomonadati</taxon>
        <taxon>Pseudomonadota</taxon>
        <taxon>Alphaproteobacteria</taxon>
        <taxon>Rhodobacterales</taxon>
        <taxon>Paracoccaceae</taxon>
        <taxon>Mangrovicoccus</taxon>
    </lineage>
</organism>
<dbReference type="RefSeq" id="WP_193181771.1">
    <property type="nucleotide sequence ID" value="NZ_JACVXA010000020.1"/>
</dbReference>
<sequence length="298" mass="31658">MAACLFGSCTALADLYDPARLETESLRIAPLIRDAFDGVLAALPPFDRDRADRLRLTIPLDGPDPLYYGARPATGTVVIPVETVLFLEETAALRAILDARGCDRDDLATYAAALLGGGERPDPPLAAFGLPPEEAEASAAARLAVRSLQEQTLHFLVAHQVAHLLRGTARGPSEIHSPGDEISADAYALDLLAAQNRAPGTVDLLFLLELWRMAAGRPAAAGAHPVTAERLDAVSQRLLRDRDLFRAAQTDQVARWELELLAFELRDLAAELRKGTPWPGTGAALPRAGGGPGSACPG</sequence>
<protein>
    <submittedName>
        <fullName evidence="2">Uncharacterized protein</fullName>
    </submittedName>
</protein>
<proteinExistence type="predicted"/>
<dbReference type="Proteomes" id="UP000609121">
    <property type="component" value="Unassembled WGS sequence"/>
</dbReference>
<feature type="region of interest" description="Disordered" evidence="1">
    <location>
        <begin position="279"/>
        <end position="298"/>
    </location>
</feature>
<keyword evidence="3" id="KW-1185">Reference proteome</keyword>
<accession>A0A8J6YV25</accession>
<evidence type="ECO:0000256" key="1">
    <source>
        <dbReference type="SAM" id="MobiDB-lite"/>
    </source>
</evidence>
<evidence type="ECO:0000313" key="2">
    <source>
        <dbReference type="EMBL" id="MBE3638297.1"/>
    </source>
</evidence>
<gene>
    <name evidence="2" type="ORF">ICN82_08810</name>
</gene>
<dbReference type="EMBL" id="JACVXA010000020">
    <property type="protein sequence ID" value="MBE3638297.1"/>
    <property type="molecule type" value="Genomic_DNA"/>
</dbReference>
<dbReference type="AlphaFoldDB" id="A0A8J6YV25"/>
<comment type="caution">
    <text evidence="2">The sequence shown here is derived from an EMBL/GenBank/DDBJ whole genome shotgun (WGS) entry which is preliminary data.</text>
</comment>
<feature type="compositionally biased region" description="Gly residues" evidence="1">
    <location>
        <begin position="288"/>
        <end position="298"/>
    </location>
</feature>